<feature type="domain" description="Nucleotide exchange factor Fes1" evidence="3">
    <location>
        <begin position="1"/>
        <end position="90"/>
    </location>
</feature>
<dbReference type="GO" id="GO:0000774">
    <property type="term" value="F:adenyl-nucleotide exchange factor activity"/>
    <property type="evidence" value="ECO:0007669"/>
    <property type="project" value="TreeGrafter"/>
</dbReference>
<dbReference type="EMBL" id="KV921319">
    <property type="protein sequence ID" value="ORE18963.1"/>
    <property type="molecule type" value="Genomic_DNA"/>
</dbReference>
<dbReference type="OMA" id="LHWSIAN"/>
<dbReference type="InterPro" id="IPR050693">
    <property type="entry name" value="Hsp70_NEF-Inhibitors"/>
</dbReference>
<dbReference type="Proteomes" id="UP000242381">
    <property type="component" value="Unassembled WGS sequence"/>
</dbReference>
<dbReference type="InterPro" id="IPR016024">
    <property type="entry name" value="ARM-type_fold"/>
</dbReference>
<evidence type="ECO:0000256" key="1">
    <source>
        <dbReference type="ARBA" id="ARBA00011045"/>
    </source>
</evidence>
<sequence length="292" mass="32842">MEKLLQWAVDNSNKNSLSEQAEAIRRGEAKVDPSKYDPRILEAILGPDDATRMKDAVACISNPEETVENKEIALDNLELLIEGIDNACNLENMKLWPAIIEQLSAKEPQVRKGTAWVCGTAVQNNPKAQKAFLSHGGLEPLLRLLDTDQDNEVRSKALYAISGLLKHNAEALAAFEPLDGFNILRRILHHENPTMVRKVVFLYNSLMIDNDSLATRLVHDHTLDDLEGILKTYTTERDDEDMVEKTLRTIHTMTQKSQKAPSDELKKTCQAAKDKYGADNLNLVESEWKDLL</sequence>
<evidence type="ECO:0000313" key="4">
    <source>
        <dbReference type="EMBL" id="ORE18963.1"/>
    </source>
</evidence>
<dbReference type="AlphaFoldDB" id="A0A1X0S3S9"/>
<name>A0A1X0S3S9_RHIZD</name>
<accession>A0A1X0S3S9</accession>
<evidence type="ECO:0000259" key="3">
    <source>
        <dbReference type="Pfam" id="PF08609"/>
    </source>
</evidence>
<evidence type="ECO:0000256" key="2">
    <source>
        <dbReference type="ARBA" id="ARBA00022737"/>
    </source>
</evidence>
<dbReference type="PANTHER" id="PTHR19316:SF18">
    <property type="entry name" value="HSP70-BINDING PROTEIN 1"/>
    <property type="match status" value="1"/>
</dbReference>
<reference evidence="4 5" key="1">
    <citation type="journal article" date="2016" name="Proc. Natl. Acad. Sci. U.S.A.">
        <title>Lipid metabolic changes in an early divergent fungus govern the establishment of a mutualistic symbiosis with endobacteria.</title>
        <authorList>
            <person name="Lastovetsky O.A."/>
            <person name="Gaspar M.L."/>
            <person name="Mondo S.J."/>
            <person name="LaButti K.M."/>
            <person name="Sandor L."/>
            <person name="Grigoriev I.V."/>
            <person name="Henry S.A."/>
            <person name="Pawlowska T.E."/>
        </authorList>
    </citation>
    <scope>NUCLEOTIDE SEQUENCE [LARGE SCALE GENOMIC DNA]</scope>
    <source>
        <strain evidence="4 5">ATCC 11559</strain>
    </source>
</reference>
<keyword evidence="2" id="KW-0677">Repeat</keyword>
<dbReference type="Pfam" id="PF08609">
    <property type="entry name" value="Fes1"/>
    <property type="match status" value="1"/>
</dbReference>
<evidence type="ECO:0000313" key="5">
    <source>
        <dbReference type="Proteomes" id="UP000242381"/>
    </source>
</evidence>
<dbReference type="PANTHER" id="PTHR19316">
    <property type="entry name" value="PROTEIN FOLDING REGULATOR"/>
    <property type="match status" value="1"/>
</dbReference>
<comment type="similarity">
    <text evidence="1">Belongs to the FES1 family.</text>
</comment>
<proteinExistence type="inferred from homology"/>
<organism evidence="4 5">
    <name type="scientific">Rhizopus microsporus</name>
    <dbReference type="NCBI Taxonomy" id="58291"/>
    <lineage>
        <taxon>Eukaryota</taxon>
        <taxon>Fungi</taxon>
        <taxon>Fungi incertae sedis</taxon>
        <taxon>Mucoromycota</taxon>
        <taxon>Mucoromycotina</taxon>
        <taxon>Mucoromycetes</taxon>
        <taxon>Mucorales</taxon>
        <taxon>Mucorineae</taxon>
        <taxon>Rhizopodaceae</taxon>
        <taxon>Rhizopus</taxon>
    </lineage>
</organism>
<dbReference type="SUPFAM" id="SSF48371">
    <property type="entry name" value="ARM repeat"/>
    <property type="match status" value="1"/>
</dbReference>
<protein>
    <submittedName>
        <fullName evidence="4">Fes1-domain-containing protein</fullName>
    </submittedName>
</protein>
<dbReference type="VEuPathDB" id="FungiDB:BCV72DRAFT_89049"/>
<dbReference type="Gene3D" id="1.25.10.10">
    <property type="entry name" value="Leucine-rich Repeat Variant"/>
    <property type="match status" value="1"/>
</dbReference>
<dbReference type="InterPro" id="IPR013918">
    <property type="entry name" value="Nucleotide_exch_fac_Fes1"/>
</dbReference>
<gene>
    <name evidence="4" type="ORF">BCV71DRAFT_234464</name>
</gene>
<dbReference type="GO" id="GO:0005783">
    <property type="term" value="C:endoplasmic reticulum"/>
    <property type="evidence" value="ECO:0007669"/>
    <property type="project" value="TreeGrafter"/>
</dbReference>
<dbReference type="InterPro" id="IPR011989">
    <property type="entry name" value="ARM-like"/>
</dbReference>